<organism evidence="2 3">
    <name type="scientific">Clostridium botulinum CFSAN001627</name>
    <dbReference type="NCBI Taxonomy" id="1232189"/>
    <lineage>
        <taxon>Bacteria</taxon>
        <taxon>Bacillati</taxon>
        <taxon>Bacillota</taxon>
        <taxon>Clostridia</taxon>
        <taxon>Eubacteriales</taxon>
        <taxon>Clostridiaceae</taxon>
        <taxon>Clostridium</taxon>
    </lineage>
</organism>
<keyword evidence="1" id="KW-0472">Membrane</keyword>
<dbReference type="GO" id="GO:0140359">
    <property type="term" value="F:ABC-type transporter activity"/>
    <property type="evidence" value="ECO:0007669"/>
    <property type="project" value="InterPro"/>
</dbReference>
<feature type="transmembrane region" description="Helical" evidence="1">
    <location>
        <begin position="145"/>
        <end position="165"/>
    </location>
</feature>
<keyword evidence="1" id="KW-0812">Transmembrane</keyword>
<name>M1ZN88_CLOBO</name>
<feature type="transmembrane region" description="Helical" evidence="1">
    <location>
        <begin position="70"/>
        <end position="88"/>
    </location>
</feature>
<dbReference type="EMBL" id="AMXI01001725">
    <property type="protein sequence ID" value="EKN35959.1"/>
    <property type="molecule type" value="Genomic_DNA"/>
</dbReference>
<dbReference type="PANTHER" id="PTHR37305">
    <property type="entry name" value="INTEGRAL MEMBRANE PROTEIN-RELATED"/>
    <property type="match status" value="1"/>
</dbReference>
<feature type="transmembrane region" description="Helical" evidence="1">
    <location>
        <begin position="171"/>
        <end position="194"/>
    </location>
</feature>
<feature type="transmembrane region" description="Helical" evidence="1">
    <location>
        <begin position="206"/>
        <end position="226"/>
    </location>
</feature>
<evidence type="ECO:0000256" key="1">
    <source>
        <dbReference type="SAM" id="Phobius"/>
    </source>
</evidence>
<protein>
    <submittedName>
        <fullName evidence="2">ABC transporter permease</fullName>
    </submittedName>
</protein>
<dbReference type="Proteomes" id="UP000011944">
    <property type="component" value="Unassembled WGS sequence"/>
</dbReference>
<feature type="transmembrane region" description="Helical" evidence="1">
    <location>
        <begin position="238"/>
        <end position="258"/>
    </location>
</feature>
<reference evidence="2 3" key="1">
    <citation type="submission" date="2012-10" db="EMBL/GenBank/DDBJ databases">
        <authorList>
            <person name="Strain E.A."/>
            <person name="Brown E."/>
            <person name="Allard M.W."/>
            <person name="Gonzalez-Escalona N."/>
            <person name="Timme R."/>
        </authorList>
    </citation>
    <scope>NUCLEOTIDE SEQUENCE [LARGE SCALE GENOMIC DNA]</scope>
    <source>
        <strain evidence="2 3">CFSAN001627</strain>
    </source>
</reference>
<dbReference type="GO" id="GO:0005886">
    <property type="term" value="C:plasma membrane"/>
    <property type="evidence" value="ECO:0007669"/>
    <property type="project" value="UniProtKB-SubCell"/>
</dbReference>
<dbReference type="PANTHER" id="PTHR37305:SF1">
    <property type="entry name" value="MEMBRANE PROTEIN"/>
    <property type="match status" value="1"/>
</dbReference>
<keyword evidence="1" id="KW-1133">Transmembrane helix</keyword>
<gene>
    <name evidence="2" type="ORF">CFSAN001627_27440</name>
</gene>
<accession>M1ZN88</accession>
<dbReference type="AlphaFoldDB" id="M1ZN88"/>
<reference evidence="2 3" key="2">
    <citation type="submission" date="2013-03" db="EMBL/GenBank/DDBJ databases">
        <title>Diversity in Clostridium botulinum.</title>
        <authorList>
            <person name="Timme R.E."/>
            <person name="Allard M."/>
            <person name="Luo Y."/>
            <person name="Strain E."/>
            <person name="Gonzalez-Escalona N."/>
            <person name="Brown E."/>
        </authorList>
    </citation>
    <scope>NUCLEOTIDE SEQUENCE [LARGE SCALE GENOMIC DNA]</scope>
    <source>
        <strain evidence="2 3">CFSAN001627</strain>
    </source>
</reference>
<sequence length="265" mass="29710">DKYWINHDINPNDYNYKFNATKYMPDILSFFNILFLPILIVLSCSDIISGENNPPTIKFLLSKPISRGKILLSKFIASIISIVLSLFICEFLAFLIIGIAFKFGSLLSPIVVGFKFKHMQGIRDIVVIGDKSHIIPMWQFIGETLLFQILFVIACVSVSLLISTLAKSSVYSMSINFIIIIMLTFNNLLMITGSGGSPKSGTISRILPFLFTTYSDGVMILTGNINRFTGITFITPKVSILILISWTIICYLISHLIFTKKDILV</sequence>
<comment type="caution">
    <text evidence="2">The sequence shown here is derived from an EMBL/GenBank/DDBJ whole genome shotgun (WGS) entry which is preliminary data.</text>
</comment>
<evidence type="ECO:0000313" key="2">
    <source>
        <dbReference type="EMBL" id="EKN35959.1"/>
    </source>
</evidence>
<feature type="transmembrane region" description="Helical" evidence="1">
    <location>
        <begin position="27"/>
        <end position="49"/>
    </location>
</feature>
<dbReference type="PATRIC" id="fig|1232189.3.peg.4293"/>
<feature type="transmembrane region" description="Helical" evidence="1">
    <location>
        <begin position="94"/>
        <end position="114"/>
    </location>
</feature>
<evidence type="ECO:0000313" key="3">
    <source>
        <dbReference type="Proteomes" id="UP000011944"/>
    </source>
</evidence>
<dbReference type="Pfam" id="PF12679">
    <property type="entry name" value="ABC2_membrane_2"/>
    <property type="match status" value="1"/>
</dbReference>
<proteinExistence type="predicted"/>
<feature type="non-terminal residue" evidence="2">
    <location>
        <position position="1"/>
    </location>
</feature>